<evidence type="ECO:0000313" key="3">
    <source>
        <dbReference type="Proteomes" id="UP000029867"/>
    </source>
</evidence>
<gene>
    <name evidence="2" type="ORF">JL09_g2616</name>
</gene>
<evidence type="ECO:0000256" key="1">
    <source>
        <dbReference type="SAM" id="MobiDB-lite"/>
    </source>
</evidence>
<name>A0A099NZK1_PICKU</name>
<dbReference type="InterPro" id="IPR015943">
    <property type="entry name" value="WD40/YVTN_repeat-like_dom_sf"/>
</dbReference>
<evidence type="ECO:0000313" key="2">
    <source>
        <dbReference type="EMBL" id="KGK38243.1"/>
    </source>
</evidence>
<dbReference type="SUPFAM" id="SSF50960">
    <property type="entry name" value="TolB, C-terminal domain"/>
    <property type="match status" value="1"/>
</dbReference>
<sequence>MVNGSHLLVTTKGKNIIGHYDPTNETLSIIRLDHKGSQVYASRTLMPIVNLSLNTKEPVAAGILQKSVPSNTSSITIMLYSYFTKTLVPSPLTIETKTDESVQLSPWSLSYSPEGDLLAVHTRSSNSQYIFVCDVSEHYKVVSCIKTTSIEEMIWCETPRGKFIVSTCNDGRLCVFKVNTESIEFVKDYNISSSAISSIQVDHLGKGFYIGTRDGNTFYMDKSTMIVTRSEIVSVDLPVVSISSTKTTLAISHNNDTAQILRTSPISEKREADTVTIDNLSNCGVKSTPNGTFVYVQNDTLVYEKDDHLFSKTNRKRKLEGDSDEKSARQHVSDSTKSRDMNRGGHNKDNSRANRGRENRDNRDSRRYGETARDNGRDRRERERDYWRGKERRK</sequence>
<dbReference type="Proteomes" id="UP000029867">
    <property type="component" value="Unassembled WGS sequence"/>
</dbReference>
<dbReference type="HOGENOM" id="CLU_700322_0_0_1"/>
<dbReference type="AlphaFoldDB" id="A0A099NZK1"/>
<feature type="region of interest" description="Disordered" evidence="1">
    <location>
        <begin position="314"/>
        <end position="394"/>
    </location>
</feature>
<proteinExistence type="predicted"/>
<dbReference type="EMBL" id="JQFK01000022">
    <property type="protein sequence ID" value="KGK38243.1"/>
    <property type="molecule type" value="Genomic_DNA"/>
</dbReference>
<accession>A0A099NZK1</accession>
<evidence type="ECO:0008006" key="4">
    <source>
        <dbReference type="Google" id="ProtNLM"/>
    </source>
</evidence>
<dbReference type="Gene3D" id="2.130.10.10">
    <property type="entry name" value="YVTN repeat-like/Quinoprotein amine dehydrogenase"/>
    <property type="match status" value="1"/>
</dbReference>
<dbReference type="VEuPathDB" id="FungiDB:C5L36_0D01650"/>
<protein>
    <recommendedName>
        <fullName evidence="4">THO complex subunit 3</fullName>
    </recommendedName>
</protein>
<comment type="caution">
    <text evidence="2">The sequence shown here is derived from an EMBL/GenBank/DDBJ whole genome shotgun (WGS) entry which is preliminary data.</text>
</comment>
<feature type="compositionally biased region" description="Basic and acidic residues" evidence="1">
    <location>
        <begin position="319"/>
        <end position="394"/>
    </location>
</feature>
<reference evidence="3" key="1">
    <citation type="journal article" date="2014" name="Microb. Cell Fact.">
        <title>Exploiting Issatchenkia orientalis SD108 for succinic acid production.</title>
        <authorList>
            <person name="Xiao H."/>
            <person name="Shao Z."/>
            <person name="Jiang Y."/>
            <person name="Dole S."/>
            <person name="Zhao H."/>
        </authorList>
    </citation>
    <scope>NUCLEOTIDE SEQUENCE [LARGE SCALE GENOMIC DNA]</scope>
    <source>
        <strain evidence="3">SD108</strain>
    </source>
</reference>
<organism evidence="2 3">
    <name type="scientific">Pichia kudriavzevii</name>
    <name type="common">Yeast</name>
    <name type="synonym">Issatchenkia orientalis</name>
    <dbReference type="NCBI Taxonomy" id="4909"/>
    <lineage>
        <taxon>Eukaryota</taxon>
        <taxon>Fungi</taxon>
        <taxon>Dikarya</taxon>
        <taxon>Ascomycota</taxon>
        <taxon>Saccharomycotina</taxon>
        <taxon>Pichiomycetes</taxon>
        <taxon>Pichiales</taxon>
        <taxon>Pichiaceae</taxon>
        <taxon>Pichia</taxon>
    </lineage>
</organism>